<dbReference type="SUPFAM" id="SSF51306">
    <property type="entry name" value="LexA/Signal peptidase"/>
    <property type="match status" value="1"/>
</dbReference>
<dbReference type="InterPro" id="IPR036286">
    <property type="entry name" value="LexA/Signal_pep-like_sf"/>
</dbReference>
<dbReference type="PROSITE" id="PS00760">
    <property type="entry name" value="SPASE_I_2"/>
    <property type="match status" value="1"/>
</dbReference>
<evidence type="ECO:0000313" key="10">
    <source>
        <dbReference type="EMBL" id="RGM07467.1"/>
    </source>
</evidence>
<dbReference type="InterPro" id="IPR019757">
    <property type="entry name" value="Pept_S26A_signal_pept_1_Lys-AS"/>
</dbReference>
<feature type="active site" evidence="6">
    <location>
        <position position="96"/>
    </location>
</feature>
<dbReference type="Proteomes" id="UP000261257">
    <property type="component" value="Unassembled WGS sequence"/>
</dbReference>
<evidence type="ECO:0000256" key="5">
    <source>
        <dbReference type="ARBA" id="ARBA00022801"/>
    </source>
</evidence>
<feature type="transmembrane region" description="Helical" evidence="7">
    <location>
        <begin position="20"/>
        <end position="42"/>
    </location>
</feature>
<proteinExistence type="inferred from homology"/>
<evidence type="ECO:0000259" key="8">
    <source>
        <dbReference type="Pfam" id="PF10502"/>
    </source>
</evidence>
<organism evidence="9 11">
    <name type="scientific">Hungatella hathewayi</name>
    <dbReference type="NCBI Taxonomy" id="154046"/>
    <lineage>
        <taxon>Bacteria</taxon>
        <taxon>Bacillati</taxon>
        <taxon>Bacillota</taxon>
        <taxon>Clostridia</taxon>
        <taxon>Lachnospirales</taxon>
        <taxon>Lachnospiraceae</taxon>
        <taxon>Hungatella</taxon>
    </lineage>
</organism>
<evidence type="ECO:0000256" key="3">
    <source>
        <dbReference type="ARBA" id="ARBA00009370"/>
    </source>
</evidence>
<dbReference type="RefSeq" id="WP_081034162.1">
    <property type="nucleotide sequence ID" value="NZ_CABIXC010000002.1"/>
</dbReference>
<dbReference type="Proteomes" id="UP000095651">
    <property type="component" value="Unassembled WGS sequence"/>
</dbReference>
<sequence length="188" mass="21620">MKKEDNRLEKSEAFDWKAEIISWIKIIIAAAVIAFVLNNFIIANSKVPSGSMENTIMTGDRVIGSRLSYRFGDPKRGDIVIFHFPDDPTDTIYYVKRIIGLPGDTVDIIDGKVYLNGSETPLDEPYIREPMDPEPPARFEVPEDSYFMMGDNRNFSADARRWENKYVKRDKIIAKVLFRYYPGIGKIE</sequence>
<comment type="catalytic activity">
    <reaction evidence="1 7">
        <text>Cleavage of hydrophobic, N-terminal signal or leader sequences from secreted and periplasmic proteins.</text>
        <dbReference type="EC" id="3.4.21.89"/>
    </reaction>
</comment>
<evidence type="ECO:0000313" key="12">
    <source>
        <dbReference type="Proteomes" id="UP000261257"/>
    </source>
</evidence>
<dbReference type="Gene3D" id="2.10.109.10">
    <property type="entry name" value="Umud Fragment, subunit A"/>
    <property type="match status" value="1"/>
</dbReference>
<gene>
    <name evidence="9" type="primary">sipS_2</name>
    <name evidence="10" type="synonym">lepB</name>
    <name evidence="10" type="ORF">DXC39_07065</name>
    <name evidence="9" type="ORF">ERS852407_01075</name>
</gene>
<protein>
    <recommendedName>
        <fullName evidence="4 7">Signal peptidase I</fullName>
        <ecNumber evidence="4 7">3.4.21.89</ecNumber>
    </recommendedName>
</protein>
<dbReference type="CDD" id="cd06530">
    <property type="entry name" value="S26_SPase_I"/>
    <property type="match status" value="1"/>
</dbReference>
<dbReference type="AlphaFoldDB" id="A0A173ZP75"/>
<evidence type="ECO:0000256" key="2">
    <source>
        <dbReference type="ARBA" id="ARBA00004401"/>
    </source>
</evidence>
<dbReference type="PANTHER" id="PTHR43390">
    <property type="entry name" value="SIGNAL PEPTIDASE I"/>
    <property type="match status" value="1"/>
</dbReference>
<dbReference type="PANTHER" id="PTHR43390:SF1">
    <property type="entry name" value="CHLOROPLAST PROCESSING PEPTIDASE"/>
    <property type="match status" value="1"/>
</dbReference>
<reference evidence="10 12" key="2">
    <citation type="submission" date="2018-08" db="EMBL/GenBank/DDBJ databases">
        <title>A genome reference for cultivated species of the human gut microbiota.</title>
        <authorList>
            <person name="Zou Y."/>
            <person name="Xue W."/>
            <person name="Luo G."/>
        </authorList>
    </citation>
    <scope>NUCLEOTIDE SEQUENCE [LARGE SCALE GENOMIC DNA]</scope>
    <source>
        <strain evidence="10 12">TF05-11AC</strain>
    </source>
</reference>
<evidence type="ECO:0000313" key="11">
    <source>
        <dbReference type="Proteomes" id="UP000095651"/>
    </source>
</evidence>
<dbReference type="GO" id="GO:0009003">
    <property type="term" value="F:signal peptidase activity"/>
    <property type="evidence" value="ECO:0007669"/>
    <property type="project" value="UniProtKB-EC"/>
</dbReference>
<dbReference type="EMBL" id="QSSQ01000003">
    <property type="protein sequence ID" value="RGM07467.1"/>
    <property type="molecule type" value="Genomic_DNA"/>
</dbReference>
<accession>A0A173ZP75</accession>
<feature type="active site" evidence="6">
    <location>
        <position position="51"/>
    </location>
</feature>
<dbReference type="EMBL" id="CYZE01000002">
    <property type="protein sequence ID" value="CUN78054.1"/>
    <property type="molecule type" value="Genomic_DNA"/>
</dbReference>
<dbReference type="GO" id="GO:0006465">
    <property type="term" value="P:signal peptide processing"/>
    <property type="evidence" value="ECO:0007669"/>
    <property type="project" value="InterPro"/>
</dbReference>
<reference evidence="9 11" key="1">
    <citation type="submission" date="2015-09" db="EMBL/GenBank/DDBJ databases">
        <authorList>
            <consortium name="Pathogen Informatics"/>
        </authorList>
    </citation>
    <scope>NUCLEOTIDE SEQUENCE [LARGE SCALE GENOMIC DNA]</scope>
    <source>
        <strain evidence="9 11">2789STDY5608850</strain>
    </source>
</reference>
<keyword evidence="7" id="KW-0472">Membrane</keyword>
<keyword evidence="7" id="KW-1133">Transmembrane helix</keyword>
<keyword evidence="5 7" id="KW-0378">Hydrolase</keyword>
<dbReference type="InterPro" id="IPR019533">
    <property type="entry name" value="Peptidase_S26"/>
</dbReference>
<dbReference type="NCBIfam" id="TIGR02227">
    <property type="entry name" value="sigpep_I_bact"/>
    <property type="match status" value="1"/>
</dbReference>
<dbReference type="InterPro" id="IPR000223">
    <property type="entry name" value="Pept_S26A_signal_pept_1"/>
</dbReference>
<comment type="subcellular location">
    <subcellularLocation>
        <location evidence="2">Cell membrane</location>
        <topology evidence="2">Single-pass type II membrane protein</topology>
    </subcellularLocation>
    <subcellularLocation>
        <location evidence="7">Membrane</location>
        <topology evidence="7">Single-pass type II membrane protein</topology>
    </subcellularLocation>
</comment>
<dbReference type="Pfam" id="PF10502">
    <property type="entry name" value="Peptidase_S26"/>
    <property type="match status" value="1"/>
</dbReference>
<dbReference type="PRINTS" id="PR00727">
    <property type="entry name" value="LEADERPTASE"/>
</dbReference>
<evidence type="ECO:0000256" key="4">
    <source>
        <dbReference type="ARBA" id="ARBA00013208"/>
    </source>
</evidence>
<keyword evidence="7" id="KW-0645">Protease</keyword>
<dbReference type="GO" id="GO:0005886">
    <property type="term" value="C:plasma membrane"/>
    <property type="evidence" value="ECO:0007669"/>
    <property type="project" value="UniProtKB-SubCell"/>
</dbReference>
<keyword evidence="7" id="KW-0812">Transmembrane</keyword>
<evidence type="ECO:0000313" key="9">
    <source>
        <dbReference type="EMBL" id="CUN78054.1"/>
    </source>
</evidence>
<comment type="similarity">
    <text evidence="3 7">Belongs to the peptidase S26 family.</text>
</comment>
<feature type="domain" description="Peptidase S26" evidence="8">
    <location>
        <begin position="21"/>
        <end position="181"/>
    </location>
</feature>
<evidence type="ECO:0000256" key="1">
    <source>
        <dbReference type="ARBA" id="ARBA00000677"/>
    </source>
</evidence>
<evidence type="ECO:0000256" key="6">
    <source>
        <dbReference type="PIRSR" id="PIRSR600223-1"/>
    </source>
</evidence>
<dbReference type="GO" id="GO:0004252">
    <property type="term" value="F:serine-type endopeptidase activity"/>
    <property type="evidence" value="ECO:0007669"/>
    <property type="project" value="InterPro"/>
</dbReference>
<name>A0A173ZP75_9FIRM</name>
<dbReference type="EC" id="3.4.21.89" evidence="4 7"/>
<evidence type="ECO:0000256" key="7">
    <source>
        <dbReference type="RuleBase" id="RU362042"/>
    </source>
</evidence>